<dbReference type="InterPro" id="IPR012912">
    <property type="entry name" value="Plasmid_pRiA4b_Orf3-like"/>
</dbReference>
<sequence>MRYVYDFGNGWEHRIRAEKSLSLHAYPCAPFAWPERMPVPPEDVGDPDGYFDFLRPLPAPAIPDRKRYSKGVAVASILLPSISRALAKRFQRIKP</sequence>
<proteinExistence type="predicted"/>
<name>A0A5C7EJ70_9PROT</name>
<dbReference type="RefSeq" id="WP_147800097.1">
    <property type="nucleotide sequence ID" value="NZ_VPFL01000013.1"/>
</dbReference>
<dbReference type="OrthoDB" id="9816539at2"/>
<dbReference type="SUPFAM" id="SSF159941">
    <property type="entry name" value="MM3350-like"/>
    <property type="match status" value="1"/>
</dbReference>
<dbReference type="InParanoid" id="A0A5C7EJ70"/>
<protein>
    <submittedName>
        <fullName evidence="2">Plasmid pRiA4b ORF-3 family protein</fullName>
    </submittedName>
</protein>
<comment type="caution">
    <text evidence="2">The sequence shown here is derived from an EMBL/GenBank/DDBJ whole genome shotgun (WGS) entry which is preliminary data.</text>
</comment>
<dbReference type="Pfam" id="PF07929">
    <property type="entry name" value="PRiA4_ORF3"/>
    <property type="match status" value="1"/>
</dbReference>
<reference evidence="2 3" key="1">
    <citation type="submission" date="2019-08" db="EMBL/GenBank/DDBJ databases">
        <title>Pelomicrobium methylotrophicum gen. nov., sp. nov. a moderately thermophilic, facultatively anaerobic, lithoautotrophic and methylotrophic bacterium isolated from a terrestrial mud volcano.</title>
        <authorList>
            <person name="Slobodkina G.B."/>
            <person name="Merkel A.Y."/>
            <person name="Slobodkin A.I."/>
        </authorList>
    </citation>
    <scope>NUCLEOTIDE SEQUENCE [LARGE SCALE GENOMIC DNA]</scope>
    <source>
        <strain evidence="2 3">SM250</strain>
    </source>
</reference>
<evidence type="ECO:0000313" key="2">
    <source>
        <dbReference type="EMBL" id="TXF11468.1"/>
    </source>
</evidence>
<organism evidence="2 3">
    <name type="scientific">Pelomicrobium methylotrophicum</name>
    <dbReference type="NCBI Taxonomy" id="2602750"/>
    <lineage>
        <taxon>Bacteria</taxon>
        <taxon>Pseudomonadati</taxon>
        <taxon>Pseudomonadota</taxon>
        <taxon>Hydrogenophilia</taxon>
        <taxon>Hydrogenophilia incertae sedis</taxon>
        <taxon>Pelomicrobium</taxon>
    </lineage>
</organism>
<feature type="domain" description="Plasmid pRiA4b Orf3-like" evidence="1">
    <location>
        <begin position="1"/>
        <end position="67"/>
    </location>
</feature>
<dbReference type="EMBL" id="VPFL01000013">
    <property type="protein sequence ID" value="TXF11468.1"/>
    <property type="molecule type" value="Genomic_DNA"/>
</dbReference>
<evidence type="ECO:0000259" key="1">
    <source>
        <dbReference type="Pfam" id="PF07929"/>
    </source>
</evidence>
<dbReference type="Gene3D" id="3.10.290.30">
    <property type="entry name" value="MM3350-like"/>
    <property type="match status" value="1"/>
</dbReference>
<keyword evidence="3" id="KW-1185">Reference proteome</keyword>
<evidence type="ECO:0000313" key="3">
    <source>
        <dbReference type="Proteomes" id="UP000321201"/>
    </source>
</evidence>
<dbReference type="Proteomes" id="UP000321201">
    <property type="component" value="Unassembled WGS sequence"/>
</dbReference>
<gene>
    <name evidence="2" type="ORF">FR698_10180</name>
</gene>
<accession>A0A5C7EJ70</accession>
<dbReference type="AlphaFoldDB" id="A0A5C7EJ70"/>
<dbReference type="InterPro" id="IPR024047">
    <property type="entry name" value="MM3350-like_sf"/>
</dbReference>